<dbReference type="InterPro" id="IPR051838">
    <property type="entry name" value="ARTD_PARP"/>
</dbReference>
<keyword evidence="7" id="KW-1185">Reference proteome</keyword>
<sequence>MLTTDQHYTLSTVRPEVKWVRQVHPDKMEESMRCDGSVGDTFSLEWMLRKRLEEDLSRNWPPAPRCARSPDDKRDPGTSAREEGLVCKNDEGKCSKDTVRRMCECTGVVEELAVYALQVSKDDEQRAHNLLLDMAELQNIFEVVEQMVLLHAAAAHPRNKELQCDFVCQVETGERPSSWTIPSPLPLTTEGEGGERLGRTVELENAAETTGNLLVEKKGETVDLLIDLFYMAMHGRRPELAFPSTVQLGAMESGKSDEQKGHDDAEANDGGKGREEWNPLSYAYPLLRWLLSATRAHLRPLREDEIIREIPCAKQFMLVTGTAEREANFQRMKREAASNGRTGSFFAFHGSKPDNWHAILQLGLKNMSGIYDPPCHQNDCWLESGSGGLLKNIRTW</sequence>
<feature type="region of interest" description="Disordered" evidence="5">
    <location>
        <begin position="59"/>
        <end position="80"/>
    </location>
</feature>
<evidence type="ECO:0000256" key="5">
    <source>
        <dbReference type="SAM" id="MobiDB-lite"/>
    </source>
</evidence>
<dbReference type="OrthoDB" id="109543at2759"/>
<dbReference type="Proteomes" id="UP000002630">
    <property type="component" value="Linkage Group LG18"/>
</dbReference>
<feature type="compositionally biased region" description="Basic and acidic residues" evidence="5">
    <location>
        <begin position="68"/>
        <end position="80"/>
    </location>
</feature>
<keyword evidence="1" id="KW-0328">Glycosyltransferase</keyword>
<dbReference type="InParanoid" id="D8LFE1"/>
<dbReference type="EMBL" id="FN649743">
    <property type="protein sequence ID" value="CBN75601.1"/>
    <property type="molecule type" value="Genomic_DNA"/>
</dbReference>
<name>D8LFE1_ECTSI</name>
<evidence type="ECO:0000256" key="2">
    <source>
        <dbReference type="ARBA" id="ARBA00022679"/>
    </source>
</evidence>
<organism evidence="6 7">
    <name type="scientific">Ectocarpus siliculosus</name>
    <name type="common">Brown alga</name>
    <name type="synonym">Conferva siliculosa</name>
    <dbReference type="NCBI Taxonomy" id="2880"/>
    <lineage>
        <taxon>Eukaryota</taxon>
        <taxon>Sar</taxon>
        <taxon>Stramenopiles</taxon>
        <taxon>Ochrophyta</taxon>
        <taxon>PX clade</taxon>
        <taxon>Phaeophyceae</taxon>
        <taxon>Ectocarpales</taxon>
        <taxon>Ectocarpaceae</taxon>
        <taxon>Ectocarpus</taxon>
    </lineage>
</organism>
<evidence type="ECO:0000256" key="1">
    <source>
        <dbReference type="ARBA" id="ARBA00022676"/>
    </source>
</evidence>
<keyword evidence="4" id="KW-0520">NAD</keyword>
<keyword evidence="2" id="KW-0808">Transferase</keyword>
<dbReference type="GO" id="GO:0016779">
    <property type="term" value="F:nucleotidyltransferase activity"/>
    <property type="evidence" value="ECO:0007669"/>
    <property type="project" value="UniProtKB-KW"/>
</dbReference>
<dbReference type="PANTHER" id="PTHR21328">
    <property type="entry name" value="POLY ADP-RIBOSE POLYMERASE FAMILY, MEMBER PARP"/>
    <property type="match status" value="1"/>
</dbReference>
<feature type="region of interest" description="Disordered" evidence="5">
    <location>
        <begin position="251"/>
        <end position="274"/>
    </location>
</feature>
<dbReference type="SUPFAM" id="SSF56399">
    <property type="entry name" value="ADP-ribosylation"/>
    <property type="match status" value="1"/>
</dbReference>
<evidence type="ECO:0000256" key="3">
    <source>
        <dbReference type="ARBA" id="ARBA00022695"/>
    </source>
</evidence>
<accession>D8LFE1</accession>
<evidence type="ECO:0000313" key="7">
    <source>
        <dbReference type="Proteomes" id="UP000002630"/>
    </source>
</evidence>
<reference evidence="6 7" key="1">
    <citation type="journal article" date="2010" name="Nature">
        <title>The Ectocarpus genome and the independent evolution of multicellularity in brown algae.</title>
        <authorList>
            <person name="Cock J.M."/>
            <person name="Sterck L."/>
            <person name="Rouze P."/>
            <person name="Scornet D."/>
            <person name="Allen A.E."/>
            <person name="Amoutzias G."/>
            <person name="Anthouard V."/>
            <person name="Artiguenave F."/>
            <person name="Aury J.M."/>
            <person name="Badger J.H."/>
            <person name="Beszteri B."/>
            <person name="Billiau K."/>
            <person name="Bonnet E."/>
            <person name="Bothwell J.H."/>
            <person name="Bowler C."/>
            <person name="Boyen C."/>
            <person name="Brownlee C."/>
            <person name="Carrano C.J."/>
            <person name="Charrier B."/>
            <person name="Cho G.Y."/>
            <person name="Coelho S.M."/>
            <person name="Collen J."/>
            <person name="Corre E."/>
            <person name="Da Silva C."/>
            <person name="Delage L."/>
            <person name="Delaroque N."/>
            <person name="Dittami S.M."/>
            <person name="Doulbeau S."/>
            <person name="Elias M."/>
            <person name="Farnham G."/>
            <person name="Gachon C.M."/>
            <person name="Gschloessl B."/>
            <person name="Heesch S."/>
            <person name="Jabbari K."/>
            <person name="Jubin C."/>
            <person name="Kawai H."/>
            <person name="Kimura K."/>
            <person name="Kloareg B."/>
            <person name="Kupper F.C."/>
            <person name="Lang D."/>
            <person name="Le Bail A."/>
            <person name="Leblanc C."/>
            <person name="Lerouge P."/>
            <person name="Lohr M."/>
            <person name="Lopez P.J."/>
            <person name="Martens C."/>
            <person name="Maumus F."/>
            <person name="Michel G."/>
            <person name="Miranda-Saavedra D."/>
            <person name="Morales J."/>
            <person name="Moreau H."/>
            <person name="Motomura T."/>
            <person name="Nagasato C."/>
            <person name="Napoli C.A."/>
            <person name="Nelson D.R."/>
            <person name="Nyvall-Collen P."/>
            <person name="Peters A.F."/>
            <person name="Pommier C."/>
            <person name="Potin P."/>
            <person name="Poulain J."/>
            <person name="Quesneville H."/>
            <person name="Read B."/>
            <person name="Rensing S.A."/>
            <person name="Ritter A."/>
            <person name="Rousvoal S."/>
            <person name="Samanta M."/>
            <person name="Samson G."/>
            <person name="Schroeder D.C."/>
            <person name="Segurens B."/>
            <person name="Strittmatter M."/>
            <person name="Tonon T."/>
            <person name="Tregear J.W."/>
            <person name="Valentin K."/>
            <person name="von Dassow P."/>
            <person name="Yamagishi T."/>
            <person name="Van de Peer Y."/>
            <person name="Wincker P."/>
        </authorList>
    </citation>
    <scope>NUCLEOTIDE SEQUENCE [LARGE SCALE GENOMIC DNA]</scope>
    <source>
        <strain evidence="7">Ec32 / CCAP1310/4</strain>
    </source>
</reference>
<evidence type="ECO:0000313" key="6">
    <source>
        <dbReference type="EMBL" id="CBN75601.1"/>
    </source>
</evidence>
<dbReference type="AlphaFoldDB" id="D8LFE1"/>
<evidence type="ECO:0000256" key="4">
    <source>
        <dbReference type="ARBA" id="ARBA00023027"/>
    </source>
</evidence>
<dbReference type="STRING" id="2880.D8LFE1"/>
<gene>
    <name evidence="6" type="ORF">Esi_0148_0046</name>
</gene>
<dbReference type="EMBL" id="FN648054">
    <property type="protein sequence ID" value="CBN75601.1"/>
    <property type="molecule type" value="Genomic_DNA"/>
</dbReference>
<protein>
    <submittedName>
        <fullName evidence="6">Uncharacterized protein</fullName>
    </submittedName>
</protein>
<dbReference type="GO" id="GO:0016757">
    <property type="term" value="F:glycosyltransferase activity"/>
    <property type="evidence" value="ECO:0007669"/>
    <property type="project" value="UniProtKB-KW"/>
</dbReference>
<feature type="compositionally biased region" description="Basic and acidic residues" evidence="5">
    <location>
        <begin position="254"/>
        <end position="274"/>
    </location>
</feature>
<keyword evidence="3" id="KW-0548">Nucleotidyltransferase</keyword>
<proteinExistence type="predicted"/>